<evidence type="ECO:0000256" key="3">
    <source>
        <dbReference type="ARBA" id="ARBA00022490"/>
    </source>
</evidence>
<keyword evidence="5" id="KW-0560">Oxidoreductase</keyword>
<dbReference type="PANTHER" id="PTHR44085:SF2">
    <property type="entry name" value="SEPIAPTERIN REDUCTASE"/>
    <property type="match status" value="1"/>
</dbReference>
<evidence type="ECO:0000256" key="1">
    <source>
        <dbReference type="ARBA" id="ARBA00004496"/>
    </source>
</evidence>
<proteinExistence type="inferred from homology"/>
<evidence type="ECO:0000256" key="5">
    <source>
        <dbReference type="ARBA" id="ARBA00023002"/>
    </source>
</evidence>
<comment type="similarity">
    <text evidence="2">Belongs to the short-chain dehydrogenases/reductases (SDR) family.</text>
</comment>
<dbReference type="InterPro" id="IPR002347">
    <property type="entry name" value="SDR_fam"/>
</dbReference>
<dbReference type="GO" id="GO:0005737">
    <property type="term" value="C:cytoplasm"/>
    <property type="evidence" value="ECO:0007669"/>
    <property type="project" value="UniProtKB-SubCell"/>
</dbReference>
<dbReference type="PRINTS" id="PR00081">
    <property type="entry name" value="GDHRDH"/>
</dbReference>
<reference evidence="7 8" key="1">
    <citation type="submission" date="2019-11" db="EMBL/GenBank/DDBJ databases">
        <title>Draft genome sequences of five Paenibacillus species of dairy origin.</title>
        <authorList>
            <person name="Olajide A.M."/>
            <person name="Chen S."/>
            <person name="Lapointe G."/>
        </authorList>
    </citation>
    <scope>NUCLEOTIDE SEQUENCE [LARGE SCALE GENOMIC DNA]</scope>
    <source>
        <strain evidence="7 8">2CS3</strain>
    </source>
</reference>
<organism evidence="7 8">
    <name type="scientific">Paenibacillus validus</name>
    <dbReference type="NCBI Taxonomy" id="44253"/>
    <lineage>
        <taxon>Bacteria</taxon>
        <taxon>Bacillati</taxon>
        <taxon>Bacillota</taxon>
        <taxon>Bacilli</taxon>
        <taxon>Bacillales</taxon>
        <taxon>Paenibacillaceae</taxon>
        <taxon>Paenibacillus</taxon>
    </lineage>
</organism>
<name>A0A7X3CQK3_9BACL</name>
<dbReference type="Proteomes" id="UP000450917">
    <property type="component" value="Unassembled WGS sequence"/>
</dbReference>
<dbReference type="InterPro" id="IPR057326">
    <property type="entry name" value="KR_dom"/>
</dbReference>
<accession>A0A7X3CQK3</accession>
<sequence length="254" mass="27565">MDVYIITGSSRGLGEALAERLLLENNRVVGVSRTSNERLAELAGSVPGRFDFVPFDLGRADGHYECMAGIIDSVRMETNAGGRLTLIHNAGVLGPIAQLSLADEAELARNVQVNLTAPLLMTSAFLRLTEELRERTVRTIVNISSGAAKKPYIGWSAYCAAKAGMDMLTRCVAAEQGEGAHAARIVSIAPGVVDTAMQEQIRGTDEARFPSKPRFVELKRTGKLFSPQEAADKLIRVVRNGDWKQGDILDLRDL</sequence>
<evidence type="ECO:0000313" key="8">
    <source>
        <dbReference type="Proteomes" id="UP000450917"/>
    </source>
</evidence>
<evidence type="ECO:0000313" key="7">
    <source>
        <dbReference type="EMBL" id="MUG69730.1"/>
    </source>
</evidence>
<dbReference type="InterPro" id="IPR051721">
    <property type="entry name" value="Biopterin_syn/organic_redct"/>
</dbReference>
<dbReference type="RefSeq" id="WP_127605879.1">
    <property type="nucleotide sequence ID" value="NZ_JARTHJ010000204.1"/>
</dbReference>
<evidence type="ECO:0000259" key="6">
    <source>
        <dbReference type="SMART" id="SM00822"/>
    </source>
</evidence>
<dbReference type="GO" id="GO:0006729">
    <property type="term" value="P:tetrahydrobiopterin biosynthetic process"/>
    <property type="evidence" value="ECO:0007669"/>
    <property type="project" value="TreeGrafter"/>
</dbReference>
<dbReference type="SMART" id="SM00822">
    <property type="entry name" value="PKS_KR"/>
    <property type="match status" value="1"/>
</dbReference>
<dbReference type="InterPro" id="IPR020904">
    <property type="entry name" value="Sc_DH/Rdtase_CS"/>
</dbReference>
<dbReference type="SUPFAM" id="SSF51735">
    <property type="entry name" value="NAD(P)-binding Rossmann-fold domains"/>
    <property type="match status" value="1"/>
</dbReference>
<evidence type="ECO:0000256" key="4">
    <source>
        <dbReference type="ARBA" id="ARBA00022857"/>
    </source>
</evidence>
<dbReference type="PANTHER" id="PTHR44085">
    <property type="entry name" value="SEPIAPTERIN REDUCTASE"/>
    <property type="match status" value="1"/>
</dbReference>
<keyword evidence="4" id="KW-0521">NADP</keyword>
<protein>
    <submittedName>
        <fullName evidence="7">SDR family NAD(P)-dependent oxidoreductase</fullName>
    </submittedName>
</protein>
<dbReference type="PROSITE" id="PS00061">
    <property type="entry name" value="ADH_SHORT"/>
    <property type="match status" value="1"/>
</dbReference>
<keyword evidence="8" id="KW-1185">Reference proteome</keyword>
<gene>
    <name evidence="7" type="ORF">GNP93_03455</name>
</gene>
<comment type="caution">
    <text evidence="7">The sequence shown here is derived from an EMBL/GenBank/DDBJ whole genome shotgun (WGS) entry which is preliminary data.</text>
</comment>
<dbReference type="EMBL" id="WNZX01000002">
    <property type="protein sequence ID" value="MUG69730.1"/>
    <property type="molecule type" value="Genomic_DNA"/>
</dbReference>
<dbReference type="InterPro" id="IPR036291">
    <property type="entry name" value="NAD(P)-bd_dom_sf"/>
</dbReference>
<keyword evidence="3" id="KW-0963">Cytoplasm</keyword>
<feature type="domain" description="Ketoreductase" evidence="6">
    <location>
        <begin position="2"/>
        <end position="196"/>
    </location>
</feature>
<dbReference type="Gene3D" id="3.40.50.720">
    <property type="entry name" value="NAD(P)-binding Rossmann-like Domain"/>
    <property type="match status" value="1"/>
</dbReference>
<dbReference type="AlphaFoldDB" id="A0A7X3CQK3"/>
<comment type="subcellular location">
    <subcellularLocation>
        <location evidence="1">Cytoplasm</location>
    </subcellularLocation>
</comment>
<dbReference type="CDD" id="cd05367">
    <property type="entry name" value="SPR-like_SDR_c"/>
    <property type="match status" value="1"/>
</dbReference>
<evidence type="ECO:0000256" key="2">
    <source>
        <dbReference type="ARBA" id="ARBA00006484"/>
    </source>
</evidence>
<dbReference type="Pfam" id="PF00106">
    <property type="entry name" value="adh_short"/>
    <property type="match status" value="1"/>
</dbReference>
<dbReference type="GO" id="GO:0004757">
    <property type="term" value="F:sepiapterin reductase (NADP+) activity"/>
    <property type="evidence" value="ECO:0007669"/>
    <property type="project" value="TreeGrafter"/>
</dbReference>